<feature type="binding site" evidence="12">
    <location>
        <position position="293"/>
    </location>
    <ligand>
        <name>[4Fe-4S] cluster</name>
        <dbReference type="ChEBI" id="CHEBI:49883"/>
        <label>2</label>
        <note>4Fe-4S-substrate</note>
    </ligand>
</feature>
<sequence length="353" mass="39359">MGRLRPDPGDHVHVTAQVILADTLNRPLRDLRISVIDTCNFRCPYCMPESEYADYSFLRCEERLSYDEIERLARVFARLGVNKLRLTGGEPLLRKRLHELVSRLSAIDGIEDIALTTNAMLLAPQAEDLARAGLGRVTVSLDSVDPDVFRAMSGGRGDLDRVLAGIEAARAAGLAPIKLNVVVQRGINDDGVVALLERFRGTGTIVRFIEFMDVGTRNAWNREQVVSSAELRERIARHWPLRALDESYRGETAERYAFTDGAGEVGFISSVSQPFCGDCTRARLSTDGQLFTCLFASQGTDLRGPLRDGAGEDELLELVTRIWRGRSDRYSEVRAEVDGRRARKRIEMYQIGG</sequence>
<dbReference type="SFLD" id="SFLDG01067">
    <property type="entry name" value="SPASM/twitch_domain_containing"/>
    <property type="match status" value="1"/>
</dbReference>
<feature type="binding site" evidence="12">
    <location>
        <position position="116"/>
    </location>
    <ligand>
        <name>GTP</name>
        <dbReference type="ChEBI" id="CHEBI:37565"/>
    </ligand>
</feature>
<keyword evidence="15" id="KW-1185">Reference proteome</keyword>
<dbReference type="InterPro" id="IPR010505">
    <property type="entry name" value="MoaA_twitch"/>
</dbReference>
<keyword evidence="2 12" id="KW-0004">4Fe-4S</keyword>
<evidence type="ECO:0000259" key="13">
    <source>
        <dbReference type="PROSITE" id="PS51918"/>
    </source>
</evidence>
<evidence type="ECO:0000256" key="10">
    <source>
        <dbReference type="ARBA" id="ARBA00023239"/>
    </source>
</evidence>
<dbReference type="GO" id="GO:0005525">
    <property type="term" value="F:GTP binding"/>
    <property type="evidence" value="ECO:0007669"/>
    <property type="project" value="UniProtKB-UniRule"/>
</dbReference>
<comment type="caution">
    <text evidence="14">The sequence shown here is derived from an EMBL/GenBank/DDBJ whole genome shotgun (WGS) entry which is preliminary data.</text>
</comment>
<reference evidence="14 15" key="1">
    <citation type="submission" date="2019-08" db="EMBL/GenBank/DDBJ databases">
        <authorList>
            <person name="Karlyshev A.V."/>
        </authorList>
    </citation>
    <scope>NUCLEOTIDE SEQUENCE [LARGE SCALE GENOMIC DNA]</scope>
    <source>
        <strain evidence="14 15">Alg18-2.2</strain>
    </source>
</reference>
<dbReference type="GO" id="GO:0051539">
    <property type="term" value="F:4 iron, 4 sulfur cluster binding"/>
    <property type="evidence" value="ECO:0007669"/>
    <property type="project" value="UniProtKB-UniRule"/>
</dbReference>
<feature type="binding site" evidence="12">
    <location>
        <position position="279"/>
    </location>
    <ligand>
        <name>[4Fe-4S] cluster</name>
        <dbReference type="ChEBI" id="CHEBI:49883"/>
        <label>2</label>
        <note>4Fe-4S-substrate</note>
    </ligand>
</feature>
<dbReference type="UniPathway" id="UPA00344"/>
<dbReference type="InterPro" id="IPR006638">
    <property type="entry name" value="Elp3/MiaA/NifB-like_rSAM"/>
</dbReference>
<feature type="binding site" evidence="12">
    <location>
        <position position="89"/>
    </location>
    <ligand>
        <name>S-adenosyl-L-methionine</name>
        <dbReference type="ChEBI" id="CHEBI:59789"/>
    </ligand>
</feature>
<dbReference type="InterPro" id="IPR040064">
    <property type="entry name" value="MoaA-like"/>
</dbReference>
<keyword evidence="10 12" id="KW-0456">Lyase</keyword>
<dbReference type="PROSITE" id="PS01305">
    <property type="entry name" value="MOAA_NIFB_PQQE"/>
    <property type="match status" value="1"/>
</dbReference>
<keyword evidence="6 12" id="KW-0408">Iron</keyword>
<dbReference type="SUPFAM" id="SSF102114">
    <property type="entry name" value="Radical SAM enzymes"/>
    <property type="match status" value="1"/>
</dbReference>
<dbReference type="InterPro" id="IPR050105">
    <property type="entry name" value="MoCo_biosynth_MoaA/MoaC"/>
</dbReference>
<feature type="binding site" evidence="12">
    <location>
        <position position="32"/>
    </location>
    <ligand>
        <name>GTP</name>
        <dbReference type="ChEBI" id="CHEBI:37565"/>
    </ligand>
</feature>
<dbReference type="SFLD" id="SFLDS00029">
    <property type="entry name" value="Radical_SAM"/>
    <property type="match status" value="1"/>
</dbReference>
<dbReference type="InterPro" id="IPR013785">
    <property type="entry name" value="Aldolase_TIM"/>
</dbReference>
<name>A0A5C8KQQ1_9GAMM</name>
<feature type="binding site" evidence="12">
    <location>
        <position position="140"/>
    </location>
    <ligand>
        <name>S-adenosyl-L-methionine</name>
        <dbReference type="ChEBI" id="CHEBI:59789"/>
    </ligand>
</feature>
<feature type="binding site" evidence="12">
    <location>
        <position position="39"/>
    </location>
    <ligand>
        <name>[4Fe-4S] cluster</name>
        <dbReference type="ChEBI" id="CHEBI:49883"/>
        <label>1</label>
        <note>4Fe-4S-S-AdoMet</note>
    </ligand>
</feature>
<dbReference type="EC" id="4.1.99.22" evidence="1 12"/>
<dbReference type="InterPro" id="IPR000385">
    <property type="entry name" value="MoaA_NifB_PqqE_Fe-S-bd_CS"/>
</dbReference>
<dbReference type="GO" id="GO:0061799">
    <property type="term" value="F:cyclic pyranopterin monophosphate synthase activity"/>
    <property type="evidence" value="ECO:0007669"/>
    <property type="project" value="TreeGrafter"/>
</dbReference>
<feature type="binding site" evidence="12">
    <location>
        <position position="46"/>
    </location>
    <ligand>
        <name>[4Fe-4S] cluster</name>
        <dbReference type="ChEBI" id="CHEBI:49883"/>
        <label>1</label>
        <note>4Fe-4S-S-AdoMet</note>
    </ligand>
</feature>
<evidence type="ECO:0000256" key="4">
    <source>
        <dbReference type="ARBA" id="ARBA00022723"/>
    </source>
</evidence>
<evidence type="ECO:0000256" key="1">
    <source>
        <dbReference type="ARBA" id="ARBA00012167"/>
    </source>
</evidence>
<accession>A0A5C8KQQ1</accession>
<keyword evidence="4 12" id="KW-0479">Metal-binding</keyword>
<dbReference type="CDD" id="cd01335">
    <property type="entry name" value="Radical_SAM"/>
    <property type="match status" value="1"/>
</dbReference>
<feature type="binding site" evidence="12">
    <location>
        <position position="178"/>
    </location>
    <ligand>
        <name>GTP</name>
        <dbReference type="ChEBI" id="CHEBI:37565"/>
    </ligand>
</feature>
<evidence type="ECO:0000256" key="11">
    <source>
        <dbReference type="ARBA" id="ARBA00048697"/>
    </source>
</evidence>
<dbReference type="GO" id="GO:0046872">
    <property type="term" value="F:metal ion binding"/>
    <property type="evidence" value="ECO:0007669"/>
    <property type="project" value="UniProtKB-KW"/>
</dbReference>
<feature type="binding site" evidence="12">
    <location>
        <position position="43"/>
    </location>
    <ligand>
        <name>[4Fe-4S] cluster</name>
        <dbReference type="ChEBI" id="CHEBI:49883"/>
        <label>1</label>
        <note>4Fe-4S-S-AdoMet</note>
    </ligand>
</feature>
<comment type="catalytic activity">
    <reaction evidence="11 12">
        <text>GTP + AH2 + S-adenosyl-L-methionine = (8S)-3',8-cyclo-7,8-dihydroguanosine 5'-triphosphate + 5'-deoxyadenosine + L-methionine + A + H(+)</text>
        <dbReference type="Rhea" id="RHEA:49576"/>
        <dbReference type="ChEBI" id="CHEBI:13193"/>
        <dbReference type="ChEBI" id="CHEBI:15378"/>
        <dbReference type="ChEBI" id="CHEBI:17319"/>
        <dbReference type="ChEBI" id="CHEBI:17499"/>
        <dbReference type="ChEBI" id="CHEBI:37565"/>
        <dbReference type="ChEBI" id="CHEBI:57844"/>
        <dbReference type="ChEBI" id="CHEBI:59789"/>
        <dbReference type="ChEBI" id="CHEBI:131766"/>
        <dbReference type="EC" id="4.1.99.22"/>
    </reaction>
</comment>
<dbReference type="NCBIfam" id="TIGR02666">
    <property type="entry name" value="moaA"/>
    <property type="match status" value="1"/>
</dbReference>
<evidence type="ECO:0000256" key="5">
    <source>
        <dbReference type="ARBA" id="ARBA00022741"/>
    </source>
</evidence>
<keyword evidence="8 12" id="KW-0342">GTP-binding</keyword>
<dbReference type="Pfam" id="PF04055">
    <property type="entry name" value="Radical_SAM"/>
    <property type="match status" value="1"/>
</dbReference>
<dbReference type="AlphaFoldDB" id="A0A5C8KQQ1"/>
<dbReference type="SMART" id="SM00729">
    <property type="entry name" value="Elp3"/>
    <property type="match status" value="1"/>
</dbReference>
<comment type="function">
    <text evidence="12">Catalyzes the cyclization of GTP to (8S)-3',8-cyclo-7,8-dihydroguanosine 5'-triphosphate.</text>
</comment>
<dbReference type="GO" id="GO:0061798">
    <property type="term" value="F:GTP 3',8'-cyclase activity"/>
    <property type="evidence" value="ECO:0007669"/>
    <property type="project" value="UniProtKB-UniRule"/>
</dbReference>
<dbReference type="InterPro" id="IPR013483">
    <property type="entry name" value="MoaA"/>
</dbReference>
<evidence type="ECO:0000256" key="6">
    <source>
        <dbReference type="ARBA" id="ARBA00023004"/>
    </source>
</evidence>
<dbReference type="EMBL" id="VRTS01000005">
    <property type="protein sequence ID" value="TXK62335.1"/>
    <property type="molecule type" value="Genomic_DNA"/>
</dbReference>
<dbReference type="SFLD" id="SFLDG01386">
    <property type="entry name" value="main_SPASM_domain-containing"/>
    <property type="match status" value="1"/>
</dbReference>
<dbReference type="HAMAP" id="MF_01225_B">
    <property type="entry name" value="MoaA_B"/>
    <property type="match status" value="1"/>
</dbReference>
<dbReference type="GO" id="GO:0006777">
    <property type="term" value="P:Mo-molybdopterin cofactor biosynthetic process"/>
    <property type="evidence" value="ECO:0007669"/>
    <property type="project" value="UniProtKB-UniRule"/>
</dbReference>
<dbReference type="InterPro" id="IPR007197">
    <property type="entry name" value="rSAM"/>
</dbReference>
<dbReference type="Proteomes" id="UP000321248">
    <property type="component" value="Unassembled WGS sequence"/>
</dbReference>
<dbReference type="PANTHER" id="PTHR22960">
    <property type="entry name" value="MOLYBDOPTERIN COFACTOR SYNTHESIS PROTEIN A"/>
    <property type="match status" value="1"/>
</dbReference>
<feature type="binding site" evidence="12">
    <location>
        <position position="276"/>
    </location>
    <ligand>
        <name>[4Fe-4S] cluster</name>
        <dbReference type="ChEBI" id="CHEBI:49883"/>
        <label>2</label>
        <note>4Fe-4S-substrate</note>
    </ligand>
</feature>
<gene>
    <name evidence="12 14" type="primary">moaA</name>
    <name evidence="14" type="ORF">FU658_08885</name>
</gene>
<comment type="cofactor">
    <cofactor evidence="12">
        <name>[4Fe-4S] cluster</name>
        <dbReference type="ChEBI" id="CHEBI:49883"/>
    </cofactor>
    <text evidence="12">Binds 2 [4Fe-4S] clusters. Binds 1 [4Fe-4S] cluster coordinated with 3 cysteines and an exchangeable S-adenosyl-L-methionine and 1 [4Fe-4S] cluster coordinated with 3 cysteines and the GTP-derived substrate.</text>
</comment>
<feature type="binding site" evidence="12">
    <location>
        <begin position="281"/>
        <end position="283"/>
    </location>
    <ligand>
        <name>GTP</name>
        <dbReference type="ChEBI" id="CHEBI:37565"/>
    </ligand>
</feature>
<dbReference type="SFLD" id="SFLDG01383">
    <property type="entry name" value="cyclic_pyranopterin_phosphate"/>
    <property type="match status" value="1"/>
</dbReference>
<feature type="binding site" evidence="12">
    <location>
        <position position="85"/>
    </location>
    <ligand>
        <name>GTP</name>
        <dbReference type="ChEBI" id="CHEBI:37565"/>
    </ligand>
</feature>
<evidence type="ECO:0000313" key="15">
    <source>
        <dbReference type="Proteomes" id="UP000321248"/>
    </source>
</evidence>
<organism evidence="14 15">
    <name type="scientific">Alkalisalibacterium limincola</name>
    <dbReference type="NCBI Taxonomy" id="2699169"/>
    <lineage>
        <taxon>Bacteria</taxon>
        <taxon>Pseudomonadati</taxon>
        <taxon>Pseudomonadota</taxon>
        <taxon>Gammaproteobacteria</taxon>
        <taxon>Lysobacterales</taxon>
        <taxon>Lysobacteraceae</taxon>
        <taxon>Alkalisalibacterium</taxon>
    </lineage>
</organism>
<keyword evidence="9 12" id="KW-0501">Molybdenum cofactor biosynthesis</keyword>
<comment type="pathway">
    <text evidence="12">Cofactor biosynthesis; molybdopterin biosynthesis.</text>
</comment>
<feature type="binding site" evidence="12">
    <location>
        <position position="45"/>
    </location>
    <ligand>
        <name>S-adenosyl-L-methionine</name>
        <dbReference type="ChEBI" id="CHEBI:59789"/>
    </ligand>
</feature>
<evidence type="ECO:0000313" key="14">
    <source>
        <dbReference type="EMBL" id="TXK62335.1"/>
    </source>
</evidence>
<dbReference type="RefSeq" id="WP_147891754.1">
    <property type="nucleotide sequence ID" value="NZ_VRTS01000005.1"/>
</dbReference>
<evidence type="ECO:0000256" key="3">
    <source>
        <dbReference type="ARBA" id="ARBA00022691"/>
    </source>
</evidence>
<dbReference type="PROSITE" id="PS51918">
    <property type="entry name" value="RADICAL_SAM"/>
    <property type="match status" value="1"/>
</dbReference>
<evidence type="ECO:0000256" key="7">
    <source>
        <dbReference type="ARBA" id="ARBA00023014"/>
    </source>
</evidence>
<proteinExistence type="inferred from homology"/>
<feature type="binding site" evidence="12">
    <location>
        <position position="212"/>
    </location>
    <ligand>
        <name>S-adenosyl-L-methionine</name>
        <dbReference type="ChEBI" id="CHEBI:59789"/>
    </ligand>
</feature>
<evidence type="ECO:0000256" key="8">
    <source>
        <dbReference type="ARBA" id="ARBA00023134"/>
    </source>
</evidence>
<keyword evidence="7 12" id="KW-0411">Iron-sulfur</keyword>
<dbReference type="InterPro" id="IPR058240">
    <property type="entry name" value="rSAM_sf"/>
</dbReference>
<feature type="domain" description="Radical SAM core" evidence="13">
    <location>
        <begin position="23"/>
        <end position="242"/>
    </location>
</feature>
<dbReference type="Gene3D" id="3.20.20.70">
    <property type="entry name" value="Aldolase class I"/>
    <property type="match status" value="1"/>
</dbReference>
<evidence type="ECO:0000256" key="12">
    <source>
        <dbReference type="HAMAP-Rule" id="MF_01225"/>
    </source>
</evidence>
<dbReference type="GO" id="GO:1904047">
    <property type="term" value="F:S-adenosyl-L-methionine binding"/>
    <property type="evidence" value="ECO:0007669"/>
    <property type="project" value="UniProtKB-UniRule"/>
</dbReference>
<keyword evidence="3 12" id="KW-0949">S-adenosyl-L-methionine</keyword>
<dbReference type="PANTHER" id="PTHR22960:SF0">
    <property type="entry name" value="MOLYBDENUM COFACTOR BIOSYNTHESIS PROTEIN 1"/>
    <property type="match status" value="1"/>
</dbReference>
<evidence type="ECO:0000256" key="9">
    <source>
        <dbReference type="ARBA" id="ARBA00023150"/>
    </source>
</evidence>
<evidence type="ECO:0000256" key="2">
    <source>
        <dbReference type="ARBA" id="ARBA00022485"/>
    </source>
</evidence>
<dbReference type="Pfam" id="PF06463">
    <property type="entry name" value="Mob_synth_C"/>
    <property type="match status" value="1"/>
</dbReference>
<dbReference type="CDD" id="cd21117">
    <property type="entry name" value="Twitch_MoaA"/>
    <property type="match status" value="1"/>
</dbReference>
<protein>
    <recommendedName>
        <fullName evidence="1 12">GTP 3',8-cyclase</fullName>
        <ecNumber evidence="1 12">4.1.99.22</ecNumber>
    </recommendedName>
    <alternativeName>
        <fullName evidence="12">Molybdenum cofactor biosynthesis protein A</fullName>
    </alternativeName>
</protein>
<keyword evidence="5 12" id="KW-0547">Nucleotide-binding</keyword>
<comment type="subunit">
    <text evidence="12">Monomer and homodimer.</text>
</comment>
<comment type="similarity">
    <text evidence="12">Belongs to the radical SAM superfamily. MoaA family.</text>
</comment>
<dbReference type="OrthoDB" id="9763993at2"/>